<reference evidence="2 3" key="1">
    <citation type="journal article" date="2011" name="Cell">
        <title>Insight into structure and assembly of the nuclear pore complex by utilizing the genome of a eukaryotic thermophile.</title>
        <authorList>
            <person name="Amlacher S."/>
            <person name="Sarges P."/>
            <person name="Flemming D."/>
            <person name="van Noort V."/>
            <person name="Kunze R."/>
            <person name="Devos D.P."/>
            <person name="Arumugam M."/>
            <person name="Bork P."/>
            <person name="Hurt E."/>
        </authorList>
    </citation>
    <scope>NUCLEOTIDE SEQUENCE [LARGE SCALE GENOMIC DNA]</scope>
    <source>
        <strain evidence="3">DSM 1495 / CBS 144.50 / IMI 039719</strain>
    </source>
</reference>
<feature type="region of interest" description="Disordered" evidence="1">
    <location>
        <begin position="1"/>
        <end position="48"/>
    </location>
</feature>
<dbReference type="eggNOG" id="ENOG502SY1T">
    <property type="taxonomic scope" value="Eukaryota"/>
</dbReference>
<dbReference type="AlphaFoldDB" id="G0S420"/>
<evidence type="ECO:0000313" key="2">
    <source>
        <dbReference type="EMBL" id="EGS20396.1"/>
    </source>
</evidence>
<feature type="region of interest" description="Disordered" evidence="1">
    <location>
        <begin position="70"/>
        <end position="93"/>
    </location>
</feature>
<feature type="compositionally biased region" description="Basic and acidic residues" evidence="1">
    <location>
        <begin position="231"/>
        <end position="241"/>
    </location>
</feature>
<feature type="compositionally biased region" description="Low complexity" evidence="1">
    <location>
        <begin position="267"/>
        <end position="288"/>
    </location>
</feature>
<evidence type="ECO:0000313" key="3">
    <source>
        <dbReference type="Proteomes" id="UP000008066"/>
    </source>
</evidence>
<dbReference type="EMBL" id="GL988041">
    <property type="protein sequence ID" value="EGS20396.1"/>
    <property type="molecule type" value="Genomic_DNA"/>
</dbReference>
<dbReference type="RefSeq" id="XP_006692692.1">
    <property type="nucleotide sequence ID" value="XM_006692629.1"/>
</dbReference>
<evidence type="ECO:0000256" key="1">
    <source>
        <dbReference type="SAM" id="MobiDB-lite"/>
    </source>
</evidence>
<protein>
    <submittedName>
        <fullName evidence="2">Uncharacterized protein</fullName>
    </submittedName>
</protein>
<keyword evidence="3" id="KW-1185">Reference proteome</keyword>
<organism evidence="3">
    <name type="scientific">Chaetomium thermophilum (strain DSM 1495 / CBS 144.50 / IMI 039719)</name>
    <name type="common">Thermochaetoides thermophila</name>
    <dbReference type="NCBI Taxonomy" id="759272"/>
    <lineage>
        <taxon>Eukaryota</taxon>
        <taxon>Fungi</taxon>
        <taxon>Dikarya</taxon>
        <taxon>Ascomycota</taxon>
        <taxon>Pezizomycotina</taxon>
        <taxon>Sordariomycetes</taxon>
        <taxon>Sordariomycetidae</taxon>
        <taxon>Sordariales</taxon>
        <taxon>Chaetomiaceae</taxon>
        <taxon>Thermochaetoides</taxon>
    </lineage>
</organism>
<accession>G0S420</accession>
<feature type="compositionally biased region" description="Polar residues" evidence="1">
    <location>
        <begin position="134"/>
        <end position="144"/>
    </location>
</feature>
<dbReference type="Proteomes" id="UP000008066">
    <property type="component" value="Unassembled WGS sequence"/>
</dbReference>
<feature type="region of interest" description="Disordered" evidence="1">
    <location>
        <begin position="199"/>
        <end position="312"/>
    </location>
</feature>
<feature type="compositionally biased region" description="Low complexity" evidence="1">
    <location>
        <begin position="200"/>
        <end position="216"/>
    </location>
</feature>
<feature type="compositionally biased region" description="Pro residues" evidence="1">
    <location>
        <begin position="255"/>
        <end position="266"/>
    </location>
</feature>
<dbReference type="OrthoDB" id="5367645at2759"/>
<proteinExistence type="predicted"/>
<gene>
    <name evidence="2" type="ORF">CTHT_0022250</name>
</gene>
<feature type="region of interest" description="Disordered" evidence="1">
    <location>
        <begin position="117"/>
        <end position="184"/>
    </location>
</feature>
<dbReference type="KEGG" id="cthr:CTHT_0022250"/>
<dbReference type="HOGENOM" id="CLU_604108_0_0_1"/>
<sequence>MGSFLPFRRRRREQGAEHRSDGPPSLPSSRTYTVPSPAPTHHTYAYPNSLGYADTASLHSTYSLPWSPISSTPSPTPIPCDHPNKSTPGLWIYDSDRSNAREELEAARQRSRLNAYQNPIVSYGPNPVTPTPARISTPSPSYLNGSSRPDPQPTPPPPQRSPGPTIISYGPNRITPTPPIANVTVPPEDAIINRQRAACSNANSNSNSTASLTPNPNRDPSPSPSFLSHPQDGHLSFDRRQSISPSQEAESPTLPSFPPPSVPMGPEPSSLSSSRSCRPSVSASARAHSVSREPDQTKKEEPEPIIAPLPPYASPEEYEAMSRGAVRTLELPREVQAELPPTKDGYYHFLAPVALQQTGTGQEEEFELEGGWGPGKEPLFPFRPWEAGRRGRMGMGSEDVWMEEQKVLLDDVGRALKEGIVKRVEGKGVEEEEEKEREPPWELMEPSFVVLMS</sequence>
<feature type="compositionally biased region" description="Basic and acidic residues" evidence="1">
    <location>
        <begin position="290"/>
        <end position="302"/>
    </location>
</feature>
<dbReference type="GeneID" id="18256263"/>
<feature type="compositionally biased region" description="Pro residues" evidence="1">
    <location>
        <begin position="150"/>
        <end position="161"/>
    </location>
</feature>
<name>G0S420_CHATD</name>